<evidence type="ECO:0000313" key="2">
    <source>
        <dbReference type="EMBL" id="QDO94237.1"/>
    </source>
</evidence>
<gene>
    <name evidence="2" type="ORF">FNB79_09725</name>
</gene>
<evidence type="ECO:0000256" key="1">
    <source>
        <dbReference type="SAM" id="Phobius"/>
    </source>
</evidence>
<accession>A0A516GRT7</accession>
<sequence>MEEKIYQVDERNIKSIFFGRKEFIFSKEKIEVSVQFTELHKYPRLIEKTVRIRFGDIKKLIINENEVKIKAYVKMNSLSFNETFKLKEKDFITFKEQLETLQYEKNLIQESKYNRLLNHHGVFTVLSGAIFTYLLSTGANFSNTEGKNKFFGYLIQKIIETLGLTISISISLLILLYGIYTIWKKINEPNDVNSNKVEYSNLKVK</sequence>
<dbReference type="AlphaFoldDB" id="A0A516GRT7"/>
<evidence type="ECO:0000313" key="3">
    <source>
        <dbReference type="Proteomes" id="UP000319209"/>
    </source>
</evidence>
<proteinExistence type="predicted"/>
<protein>
    <submittedName>
        <fullName evidence="2">Uncharacterized protein</fullName>
    </submittedName>
</protein>
<dbReference type="KEGG" id="fop:FNB79_09725"/>
<organism evidence="2 3">
    <name type="scientific">Formosa sediminum</name>
    <dbReference type="NCBI Taxonomy" id="2594004"/>
    <lineage>
        <taxon>Bacteria</taxon>
        <taxon>Pseudomonadati</taxon>
        <taxon>Bacteroidota</taxon>
        <taxon>Flavobacteriia</taxon>
        <taxon>Flavobacteriales</taxon>
        <taxon>Flavobacteriaceae</taxon>
        <taxon>Formosa</taxon>
    </lineage>
</organism>
<dbReference type="RefSeq" id="WP_143381122.1">
    <property type="nucleotide sequence ID" value="NZ_CP041637.1"/>
</dbReference>
<reference evidence="2 3" key="1">
    <citation type="submission" date="2019-07" db="EMBL/GenBank/DDBJ databases">
        <title>Genome sequencing for Formosa sp. PS13.</title>
        <authorList>
            <person name="Park S.-J."/>
        </authorList>
    </citation>
    <scope>NUCLEOTIDE SEQUENCE [LARGE SCALE GENOMIC DNA]</scope>
    <source>
        <strain evidence="2 3">PS13</strain>
    </source>
</reference>
<name>A0A516GRT7_9FLAO</name>
<dbReference type="EMBL" id="CP041637">
    <property type="protein sequence ID" value="QDO94237.1"/>
    <property type="molecule type" value="Genomic_DNA"/>
</dbReference>
<feature type="transmembrane region" description="Helical" evidence="1">
    <location>
        <begin position="161"/>
        <end position="180"/>
    </location>
</feature>
<keyword evidence="1" id="KW-0812">Transmembrane</keyword>
<keyword evidence="1" id="KW-0472">Membrane</keyword>
<dbReference type="Proteomes" id="UP000319209">
    <property type="component" value="Chromosome"/>
</dbReference>
<feature type="transmembrane region" description="Helical" evidence="1">
    <location>
        <begin position="121"/>
        <end position="141"/>
    </location>
</feature>
<keyword evidence="3" id="KW-1185">Reference proteome</keyword>
<keyword evidence="1" id="KW-1133">Transmembrane helix</keyword>